<dbReference type="AlphaFoldDB" id="A0A834VNN9"/>
<sequence>MVDSKWVFTVKTNLDGTVERFKARLVARGFTQVHGTDYNETFAPTVRMDTLRLFMATSHLKEEIFLKQPQGVEVKKGYVLKVLRSLYGLKPVIGMVWSGLV</sequence>
<dbReference type="Pfam" id="PF07727">
    <property type="entry name" value="RVT_2"/>
    <property type="match status" value="1"/>
</dbReference>
<comment type="caution">
    <text evidence="2">The sequence shown here is derived from an EMBL/GenBank/DDBJ whole genome shotgun (WGS) entry which is preliminary data.</text>
</comment>
<reference evidence="2" key="1">
    <citation type="journal article" date="2018" name="BMC Genomics">
        <title>Comparative genomics of the wheat fungal pathogen Pyrenophora tritici-repentis reveals chromosomal variations and genome plasticity.</title>
        <authorList>
            <person name="Moolhuijzen P."/>
            <person name="See P.T."/>
            <person name="Hane J.K."/>
            <person name="Shi G."/>
            <person name="Liu Z."/>
            <person name="Oliver R.P."/>
            <person name="Moffat C.S."/>
        </authorList>
    </citation>
    <scope>NUCLEOTIDE SEQUENCE [LARGE SCALE GENOMIC DNA]</scope>
    <source>
        <strain evidence="2">M4</strain>
    </source>
</reference>
<feature type="domain" description="Reverse transcriptase Ty1/copia-type" evidence="1">
    <location>
        <begin position="3"/>
        <end position="58"/>
    </location>
</feature>
<proteinExistence type="predicted"/>
<dbReference type="RefSeq" id="XP_065962032.1">
    <property type="nucleotide sequence ID" value="XM_066107583.1"/>
</dbReference>
<dbReference type="KEGG" id="ptrr:90956616"/>
<gene>
    <name evidence="2" type="ORF">PtrM4_104770</name>
</gene>
<evidence type="ECO:0000313" key="2">
    <source>
        <dbReference type="EMBL" id="KAF7570475.1"/>
    </source>
</evidence>
<accession>A0A834VNN9</accession>
<evidence type="ECO:0000259" key="1">
    <source>
        <dbReference type="Pfam" id="PF07727"/>
    </source>
</evidence>
<dbReference type="Proteomes" id="UP000245464">
    <property type="component" value="Chromosome 5"/>
</dbReference>
<protein>
    <recommendedName>
        <fullName evidence="1">Reverse transcriptase Ty1/copia-type domain-containing protein</fullName>
    </recommendedName>
</protein>
<organism evidence="2 3">
    <name type="scientific">Pyrenophora tritici-repentis</name>
    <dbReference type="NCBI Taxonomy" id="45151"/>
    <lineage>
        <taxon>Eukaryota</taxon>
        <taxon>Fungi</taxon>
        <taxon>Dikarya</taxon>
        <taxon>Ascomycota</taxon>
        <taxon>Pezizomycotina</taxon>
        <taxon>Dothideomycetes</taxon>
        <taxon>Pleosporomycetidae</taxon>
        <taxon>Pleosporales</taxon>
        <taxon>Pleosporineae</taxon>
        <taxon>Pleosporaceae</taxon>
        <taxon>Pyrenophora</taxon>
    </lineage>
</organism>
<dbReference type="EMBL" id="NQIK02000005">
    <property type="protein sequence ID" value="KAF7570475.1"/>
    <property type="molecule type" value="Genomic_DNA"/>
</dbReference>
<dbReference type="GeneID" id="90956616"/>
<evidence type="ECO:0000313" key="3">
    <source>
        <dbReference type="Proteomes" id="UP000245464"/>
    </source>
</evidence>
<dbReference type="InterPro" id="IPR013103">
    <property type="entry name" value="RVT_2"/>
</dbReference>
<name>A0A834VNN9_9PLEO</name>